<proteinExistence type="predicted"/>
<dbReference type="AlphaFoldDB" id="A0A239GIR3"/>
<organism evidence="1 2">
    <name type="scientific">Geodermatophilus saharensis</name>
    <dbReference type="NCBI Taxonomy" id="1137994"/>
    <lineage>
        <taxon>Bacteria</taxon>
        <taxon>Bacillati</taxon>
        <taxon>Actinomycetota</taxon>
        <taxon>Actinomycetes</taxon>
        <taxon>Geodermatophilales</taxon>
        <taxon>Geodermatophilaceae</taxon>
        <taxon>Geodermatophilus</taxon>
    </lineage>
</organism>
<sequence>MPEAADVVAAVLAAGRDPERLRPLLHPYLHWTGPDGAVTRGRTRVLALLATDAVPGPPAAVELRDGQVYRWVCRPGGVSTRTGTTSG</sequence>
<evidence type="ECO:0008006" key="3">
    <source>
        <dbReference type="Google" id="ProtNLM"/>
    </source>
</evidence>
<gene>
    <name evidence="1" type="ORF">SAMN04488107_3416</name>
</gene>
<dbReference type="EMBL" id="FZOH01000007">
    <property type="protein sequence ID" value="SNS68682.1"/>
    <property type="molecule type" value="Genomic_DNA"/>
</dbReference>
<reference evidence="2" key="1">
    <citation type="submission" date="2017-06" db="EMBL/GenBank/DDBJ databases">
        <authorList>
            <person name="Varghese N."/>
            <person name="Submissions S."/>
        </authorList>
    </citation>
    <scope>NUCLEOTIDE SEQUENCE [LARGE SCALE GENOMIC DNA]</scope>
    <source>
        <strain evidence="2">DSM 45423</strain>
    </source>
</reference>
<dbReference type="RefSeq" id="WP_089405105.1">
    <property type="nucleotide sequence ID" value="NZ_FZOH01000007.1"/>
</dbReference>
<keyword evidence="2" id="KW-1185">Reference proteome</keyword>
<evidence type="ECO:0000313" key="1">
    <source>
        <dbReference type="EMBL" id="SNS68682.1"/>
    </source>
</evidence>
<name>A0A239GIR3_9ACTN</name>
<protein>
    <recommendedName>
        <fullName evidence="3">SnoaL-like domain-containing protein</fullName>
    </recommendedName>
</protein>
<accession>A0A239GIR3</accession>
<evidence type="ECO:0000313" key="2">
    <source>
        <dbReference type="Proteomes" id="UP000198386"/>
    </source>
</evidence>
<dbReference type="Proteomes" id="UP000198386">
    <property type="component" value="Unassembled WGS sequence"/>
</dbReference>
<dbReference type="OrthoDB" id="6167040at2"/>